<sequence length="497" mass="52466">MNTQRVHYREGQRLRAADLQAEQAYHAGARRRHHLGGHTWGIVYGLAPAVAGGQLVVQPGLAVDGYGRELLLAEATAVDPADLSAALVDAGVSGGGPADLWLVLAATLDAAGRRWRDEAALHVTAAAPGLAPPPPFDVPQADLDVAFWQALPERPFPIFLGRLTDTAALAIDLAGRPYAALVGESVVTPDGGARLQLADGPRGRFTIDLLGRRALHLSDMDGLTTATVRGDVALAVEPPDDPRPHTFDSLGYPQPMPQPAAPRPWSLYRTEVPSLGPDGQPTADPPIAELRLELFNPGSEGNPALQRLSIGFVDDKKIWRSCLSMSADGGLEVGGVVIIEGEAVEMPIPADPSDPRFFELMLGTFQNSLAAAGDRLAPPLLEPQIVVNLADSDPKPGGAVKYQVRAHNGATQPVSMVSVTALVVKPDKTSEGPTELLNLTGLPGETTSDPSDEQTINLPNREGSLLITATVTAFTANFEAITRSATVEMSIRNPDVN</sequence>
<proteinExistence type="predicted"/>
<accession>A0A161JZH6</accession>
<gene>
    <name evidence="2" type="ORF">CFX0092_B0683</name>
</gene>
<keyword evidence="3" id="KW-1185">Reference proteome</keyword>
<organism evidence="2 3">
    <name type="scientific">Candidatus Promineifilum breve</name>
    <dbReference type="NCBI Taxonomy" id="1806508"/>
    <lineage>
        <taxon>Bacteria</taxon>
        <taxon>Bacillati</taxon>
        <taxon>Chloroflexota</taxon>
        <taxon>Ardenticatenia</taxon>
        <taxon>Candidatus Promineifilales</taxon>
        <taxon>Candidatus Promineifilaceae</taxon>
        <taxon>Candidatus Promineifilum</taxon>
    </lineage>
</organism>
<dbReference type="OrthoDB" id="147470at2"/>
<evidence type="ECO:0000256" key="1">
    <source>
        <dbReference type="SAM" id="MobiDB-lite"/>
    </source>
</evidence>
<dbReference type="KEGG" id="pbf:CFX0092_B0683"/>
<reference evidence="2" key="1">
    <citation type="submission" date="2016-01" db="EMBL/GenBank/DDBJ databases">
        <authorList>
            <person name="Mcilroy J.S."/>
            <person name="Karst M S."/>
            <person name="Albertsen M."/>
        </authorList>
    </citation>
    <scope>NUCLEOTIDE SEQUENCE</scope>
    <source>
        <strain evidence="2">Cfx-K</strain>
    </source>
</reference>
<dbReference type="RefSeq" id="WP_095045522.1">
    <property type="nucleotide sequence ID" value="NZ_LN890656.1"/>
</dbReference>
<name>A0A161JZH6_9CHLR</name>
<feature type="region of interest" description="Disordered" evidence="1">
    <location>
        <begin position="236"/>
        <end position="262"/>
    </location>
</feature>
<dbReference type="Proteomes" id="UP000215027">
    <property type="component" value="Chromosome II"/>
</dbReference>
<evidence type="ECO:0000313" key="2">
    <source>
        <dbReference type="EMBL" id="CUS06217.1"/>
    </source>
</evidence>
<evidence type="ECO:0000313" key="3">
    <source>
        <dbReference type="Proteomes" id="UP000215027"/>
    </source>
</evidence>
<protein>
    <submittedName>
        <fullName evidence="2">Uncharacterized protein</fullName>
    </submittedName>
</protein>
<dbReference type="EMBL" id="LN890656">
    <property type="protein sequence ID" value="CUS06217.1"/>
    <property type="molecule type" value="Genomic_DNA"/>
</dbReference>
<dbReference type="AlphaFoldDB" id="A0A161JZH6"/>